<feature type="compositionally biased region" description="Low complexity" evidence="1">
    <location>
        <begin position="53"/>
        <end position="66"/>
    </location>
</feature>
<gene>
    <name evidence="2" type="ORF">PCOR1329_LOCUS71779</name>
</gene>
<feature type="non-terminal residue" evidence="2">
    <location>
        <position position="1"/>
    </location>
</feature>
<dbReference type="EMBL" id="CAUYUJ010019550">
    <property type="protein sequence ID" value="CAK0892024.1"/>
    <property type="molecule type" value="Genomic_DNA"/>
</dbReference>
<dbReference type="Proteomes" id="UP001189429">
    <property type="component" value="Unassembled WGS sequence"/>
</dbReference>
<feature type="compositionally biased region" description="Gly residues" evidence="1">
    <location>
        <begin position="390"/>
        <end position="404"/>
    </location>
</feature>
<comment type="caution">
    <text evidence="2">The sequence shown here is derived from an EMBL/GenBank/DDBJ whole genome shotgun (WGS) entry which is preliminary data.</text>
</comment>
<feature type="compositionally biased region" description="Basic and acidic residues" evidence="1">
    <location>
        <begin position="12"/>
        <end position="23"/>
    </location>
</feature>
<feature type="compositionally biased region" description="Basic and acidic residues" evidence="1">
    <location>
        <begin position="428"/>
        <end position="437"/>
    </location>
</feature>
<feature type="compositionally biased region" description="Low complexity" evidence="1">
    <location>
        <begin position="405"/>
        <end position="418"/>
    </location>
</feature>
<feature type="compositionally biased region" description="Basic and acidic residues" evidence="1">
    <location>
        <begin position="82"/>
        <end position="101"/>
    </location>
</feature>
<feature type="region of interest" description="Disordered" evidence="1">
    <location>
        <begin position="82"/>
        <end position="128"/>
    </location>
</feature>
<evidence type="ECO:0000313" key="3">
    <source>
        <dbReference type="Proteomes" id="UP001189429"/>
    </source>
</evidence>
<accession>A0ABN9WYS5</accession>
<organism evidence="2 3">
    <name type="scientific">Prorocentrum cordatum</name>
    <dbReference type="NCBI Taxonomy" id="2364126"/>
    <lineage>
        <taxon>Eukaryota</taxon>
        <taxon>Sar</taxon>
        <taxon>Alveolata</taxon>
        <taxon>Dinophyceae</taxon>
        <taxon>Prorocentrales</taxon>
        <taxon>Prorocentraceae</taxon>
        <taxon>Prorocentrum</taxon>
    </lineage>
</organism>
<evidence type="ECO:0000313" key="2">
    <source>
        <dbReference type="EMBL" id="CAK0892024.1"/>
    </source>
</evidence>
<sequence length="563" mass="62857">APRAGSPARRGASREASREERRELRRHQRQQYWPEELELTRVSASLSRRGPEEPSSLSPRSPSLFLRRGELWRQQHEYRLHQMRRQREARAGRQDEGRSVPERSAMLLRRPRRPIHFPEPPDPRDPSCKPARCCPCPGLVVQAQERELCPFHPVVDSAAPPRAADAGVPRRALATQEWCEQREASQRRACTFRPDTSQSFRSLAWTRGRPAPQSAEGSLLADEPGGLASAVGCCPDGPGDAPSPCPGGPAHVPRTNDVREDMLATRAYLQHNVFQRLSQTNQIDPAPDSCCGGGWRDSARPSQRPQTAPRASLRRSRSEAELRGAPGEAAWERFLDRTSRFEQERSVHLHQLRASTAPSLAPELDEHSRRLAERRRRRAGEGTWDPWESCGGGSTAAGSSGGSGSRPAEAPRSAASGEGPPFAPRICDASRGREPKGPEQMSTGEAQRRAERTARLRQEAETRAEVPAFAPHVTDYQGIGGRLRVLEDPGGLLERIAEQRRGQEERLGERRRQLQAAEDQRLTFRPEVREAPPLVRRMAASHRLLREKENIAQAQLPCPPKWV</sequence>
<evidence type="ECO:0000256" key="1">
    <source>
        <dbReference type="SAM" id="MobiDB-lite"/>
    </source>
</evidence>
<keyword evidence="3" id="KW-1185">Reference proteome</keyword>
<feature type="region of interest" description="Disordered" evidence="1">
    <location>
        <begin position="281"/>
        <end position="325"/>
    </location>
</feature>
<name>A0ABN9WYS5_9DINO</name>
<feature type="region of interest" description="Disordered" evidence="1">
    <location>
        <begin position="350"/>
        <end position="469"/>
    </location>
</feature>
<protein>
    <submittedName>
        <fullName evidence="2">Uncharacterized protein</fullName>
    </submittedName>
</protein>
<feature type="compositionally biased region" description="Basic and acidic residues" evidence="1">
    <location>
        <begin position="446"/>
        <end position="464"/>
    </location>
</feature>
<reference evidence="2" key="1">
    <citation type="submission" date="2023-10" db="EMBL/GenBank/DDBJ databases">
        <authorList>
            <person name="Chen Y."/>
            <person name="Shah S."/>
            <person name="Dougan E. K."/>
            <person name="Thang M."/>
            <person name="Chan C."/>
        </authorList>
    </citation>
    <scope>NUCLEOTIDE SEQUENCE [LARGE SCALE GENOMIC DNA]</scope>
</reference>
<feature type="region of interest" description="Disordered" evidence="1">
    <location>
        <begin position="1"/>
        <end position="66"/>
    </location>
</feature>
<feature type="compositionally biased region" description="Low complexity" evidence="1">
    <location>
        <begin position="1"/>
        <end position="10"/>
    </location>
</feature>
<proteinExistence type="predicted"/>